<evidence type="ECO:0000259" key="1">
    <source>
        <dbReference type="Pfam" id="PF18050"/>
    </source>
</evidence>
<evidence type="ECO:0000313" key="3">
    <source>
        <dbReference type="Proteomes" id="UP000293162"/>
    </source>
</evidence>
<reference evidence="2 3" key="1">
    <citation type="submission" date="2019-02" db="EMBL/GenBank/DDBJ databases">
        <title>Bacterial novel species Emticicia sp. 17J42-9 isolated from soil.</title>
        <authorList>
            <person name="Jung H.-Y."/>
        </authorList>
    </citation>
    <scope>NUCLEOTIDE SEQUENCE [LARGE SCALE GENOMIC DNA]</scope>
    <source>
        <strain evidence="2 3">17J42-9</strain>
    </source>
</reference>
<proteinExistence type="predicted"/>
<dbReference type="Proteomes" id="UP000293162">
    <property type="component" value="Unassembled WGS sequence"/>
</dbReference>
<dbReference type="RefSeq" id="WP_130023238.1">
    <property type="nucleotide sequence ID" value="NZ_SEWF01000040.1"/>
</dbReference>
<dbReference type="Pfam" id="PF18050">
    <property type="entry name" value="Cyclophil_like2"/>
    <property type="match status" value="1"/>
</dbReference>
<gene>
    <name evidence="2" type="ORF">EWM59_21095</name>
</gene>
<protein>
    <recommendedName>
        <fullName evidence="1">Cyclophilin-like domain-containing protein</fullName>
    </recommendedName>
</protein>
<dbReference type="AlphaFoldDB" id="A0A4Q5LV79"/>
<comment type="caution">
    <text evidence="2">The sequence shown here is derived from an EMBL/GenBank/DDBJ whole genome shotgun (WGS) entry which is preliminary data.</text>
</comment>
<name>A0A4Q5LV79_9BACT</name>
<keyword evidence="3" id="KW-1185">Reference proteome</keyword>
<accession>A0A4Q5LV79</accession>
<dbReference type="EMBL" id="SEWF01000040">
    <property type="protein sequence ID" value="RYU93631.1"/>
    <property type="molecule type" value="Genomic_DNA"/>
</dbReference>
<feature type="domain" description="Cyclophilin-like" evidence="1">
    <location>
        <begin position="12"/>
        <end position="108"/>
    </location>
</feature>
<dbReference type="OrthoDB" id="9806505at2"/>
<dbReference type="SUPFAM" id="SSF50891">
    <property type="entry name" value="Cyclophilin-like"/>
    <property type="match status" value="1"/>
</dbReference>
<evidence type="ECO:0000313" key="2">
    <source>
        <dbReference type="EMBL" id="RYU93631.1"/>
    </source>
</evidence>
<dbReference type="Gene3D" id="2.40.100.20">
    <property type="match status" value="1"/>
</dbReference>
<dbReference type="InterPro" id="IPR029000">
    <property type="entry name" value="Cyclophilin-like_dom_sf"/>
</dbReference>
<dbReference type="InterPro" id="IPR041183">
    <property type="entry name" value="Cyclophilin-like"/>
</dbReference>
<organism evidence="2 3">
    <name type="scientific">Emticicia agri</name>
    <dbReference type="NCBI Taxonomy" id="2492393"/>
    <lineage>
        <taxon>Bacteria</taxon>
        <taxon>Pseudomonadati</taxon>
        <taxon>Bacteroidota</taxon>
        <taxon>Cytophagia</taxon>
        <taxon>Cytophagales</taxon>
        <taxon>Leadbetterellaceae</taxon>
        <taxon>Emticicia</taxon>
    </lineage>
</organism>
<sequence length="121" mass="13584">MNHHTQQVKVKSGEQIWVLNLNDCPASRGLMAFLPLSLRLTDLFGVQKYARLPEALTESGICMQKAEIGQVAYWAPGPGIVIFYRQYQLMPDSGFYLLGKIDSGANMLNIGQHNELRMEIS</sequence>